<dbReference type="Gene3D" id="3.40.50.720">
    <property type="entry name" value="NAD(P)-binding Rossmann-like Domain"/>
    <property type="match status" value="1"/>
</dbReference>
<dbReference type="RefSeq" id="XP_025361179.1">
    <property type="nucleotide sequence ID" value="XM_025509584.1"/>
</dbReference>
<dbReference type="Proteomes" id="UP000245884">
    <property type="component" value="Unassembled WGS sequence"/>
</dbReference>
<feature type="region of interest" description="Disordered" evidence="1">
    <location>
        <begin position="349"/>
        <end position="416"/>
    </location>
</feature>
<keyword evidence="3" id="KW-1185">Reference proteome</keyword>
<dbReference type="AlphaFoldDB" id="A0A316UMR3"/>
<dbReference type="GeneID" id="37031407"/>
<organism evidence="2 3">
    <name type="scientific">Jaminaea rosea</name>
    <dbReference type="NCBI Taxonomy" id="1569628"/>
    <lineage>
        <taxon>Eukaryota</taxon>
        <taxon>Fungi</taxon>
        <taxon>Dikarya</taxon>
        <taxon>Basidiomycota</taxon>
        <taxon>Ustilaginomycotina</taxon>
        <taxon>Exobasidiomycetes</taxon>
        <taxon>Microstromatales</taxon>
        <taxon>Microstromatales incertae sedis</taxon>
        <taxon>Jaminaea</taxon>
    </lineage>
</organism>
<evidence type="ECO:0000313" key="3">
    <source>
        <dbReference type="Proteomes" id="UP000245884"/>
    </source>
</evidence>
<name>A0A316UMR3_9BASI</name>
<evidence type="ECO:0000256" key="1">
    <source>
        <dbReference type="SAM" id="MobiDB-lite"/>
    </source>
</evidence>
<accession>A0A316UMR3</accession>
<gene>
    <name evidence="2" type="ORF">BDZ90DRAFT_41632</name>
</gene>
<proteinExistence type="predicted"/>
<evidence type="ECO:0000313" key="2">
    <source>
        <dbReference type="EMBL" id="PWN26567.1"/>
    </source>
</evidence>
<dbReference type="EMBL" id="KZ819671">
    <property type="protein sequence ID" value="PWN26567.1"/>
    <property type="molecule type" value="Genomic_DNA"/>
</dbReference>
<protein>
    <submittedName>
        <fullName evidence="2">Uncharacterized protein</fullName>
    </submittedName>
</protein>
<reference evidence="2 3" key="1">
    <citation type="journal article" date="2018" name="Mol. Biol. Evol.">
        <title>Broad Genomic Sampling Reveals a Smut Pathogenic Ancestry of the Fungal Clade Ustilaginomycotina.</title>
        <authorList>
            <person name="Kijpornyongpan T."/>
            <person name="Mondo S.J."/>
            <person name="Barry K."/>
            <person name="Sandor L."/>
            <person name="Lee J."/>
            <person name="Lipzen A."/>
            <person name="Pangilinan J."/>
            <person name="LaButti K."/>
            <person name="Hainaut M."/>
            <person name="Henrissat B."/>
            <person name="Grigoriev I.V."/>
            <person name="Spatafora J.W."/>
            <person name="Aime M.C."/>
        </authorList>
    </citation>
    <scope>NUCLEOTIDE SEQUENCE [LARGE SCALE GENOMIC DNA]</scope>
    <source>
        <strain evidence="2 3">MCA 5214</strain>
    </source>
</reference>
<sequence>MGVEAAYVQPWVVRVIGDELSKTAATVLQVRGVEIFHDQSKAWKGAWAAFAALFDDKGLPDVKEDADAYASDLCSKTRQAGVQHLLICSMVDFLPNTPSSATPSSILQTRTLHRHLSSHAATAASPLQVTLLSLSLTFELALSQQYISITRGNTPATSTRYVLKSRFATHKPLPWSSSDDVGQAVLSVLCDSNATFSATSGLGEVSLVSDLISAHEARAQCSQIVYVTDKRITTKESKMTTLETPKTVRALVDYWLDHDVEVRRAMMAIDRERGKLPLTGWREFASERIDMLVPGWKEGIEPVPQSSTTSSSPFQPAIPPRIHGTPGALPTAAVLAAAADAAEAAATRGLVSAPSRSPDRFASTGMTPRQPGGSPLGTDTLNYVTGREWRPDGGAVGEAIGRPSASDGSYFEGANK</sequence>
<dbReference type="Gene3D" id="3.90.25.10">
    <property type="entry name" value="UDP-galactose 4-epimerase, domain 1"/>
    <property type="match status" value="1"/>
</dbReference>